<dbReference type="SMART" id="SM00198">
    <property type="entry name" value="SCP"/>
    <property type="match status" value="1"/>
</dbReference>
<dbReference type="WBParaSite" id="SSTP_0000138700.1">
    <property type="protein sequence ID" value="SSTP_0000138700.1"/>
    <property type="gene ID" value="SSTP_0000138700"/>
</dbReference>
<dbReference type="InterPro" id="IPR035940">
    <property type="entry name" value="CAP_sf"/>
</dbReference>
<dbReference type="Pfam" id="PF00188">
    <property type="entry name" value="CAP"/>
    <property type="match status" value="1"/>
</dbReference>
<dbReference type="FunFam" id="3.40.33.10:FF:000002">
    <property type="entry name" value="Golgi-associated plant pathogenesis-related protein 1"/>
    <property type="match status" value="1"/>
</dbReference>
<dbReference type="InterPro" id="IPR001283">
    <property type="entry name" value="CRISP-related"/>
</dbReference>
<evidence type="ECO:0000259" key="2">
    <source>
        <dbReference type="SMART" id="SM00198"/>
    </source>
</evidence>
<organism evidence="4">
    <name type="scientific">Strongyloides stercoralis</name>
    <name type="common">Threadworm</name>
    <dbReference type="NCBI Taxonomy" id="6248"/>
    <lineage>
        <taxon>Eukaryota</taxon>
        <taxon>Metazoa</taxon>
        <taxon>Ecdysozoa</taxon>
        <taxon>Nematoda</taxon>
        <taxon>Chromadorea</taxon>
        <taxon>Rhabditida</taxon>
        <taxon>Tylenchina</taxon>
        <taxon>Panagrolaimomorpha</taxon>
        <taxon>Strongyloidoidea</taxon>
        <taxon>Strongyloididae</taxon>
        <taxon>Strongyloides</taxon>
    </lineage>
</organism>
<proteinExistence type="predicted"/>
<dbReference type="PRINTS" id="PR00837">
    <property type="entry name" value="V5TPXLIKE"/>
</dbReference>
<evidence type="ECO:0000313" key="3">
    <source>
        <dbReference type="Proteomes" id="UP000035681"/>
    </source>
</evidence>
<sequence length="165" mass="18783">MKFLLICITFLVIISALVSATVNIKNLRQFYLNETNKYRALHQVPIVTVNTTIQKGAQDWANYLANTIQSLKHSSSGFGENLAYSSSSIANNIVKMWYDEVKYYDFNKPGFTSKTGHFTQLVWKNSKQVGFGITEKNGIVYVVCRYFPPGNYLGQFEKNVFPAKK</sequence>
<dbReference type="WBParaSite" id="TCONS_00008693.p1">
    <property type="protein sequence ID" value="TCONS_00008693.p1"/>
    <property type="gene ID" value="XLOC_006609"/>
</dbReference>
<dbReference type="InterPro" id="IPR018244">
    <property type="entry name" value="Allrgn_V5/Tpx1_CS"/>
</dbReference>
<evidence type="ECO:0000313" key="4">
    <source>
        <dbReference type="WBParaSite" id="SSTP_0000138700.1"/>
    </source>
</evidence>
<accession>A0A0K0DVX1</accession>
<dbReference type="SUPFAM" id="SSF55797">
    <property type="entry name" value="PR-1-like"/>
    <property type="match status" value="1"/>
</dbReference>
<keyword evidence="1" id="KW-0732">Signal</keyword>
<dbReference type="STRING" id="6248.A0A0K0DVX1"/>
<name>A0A0K0DVX1_STRER</name>
<dbReference type="InterPro" id="IPR014044">
    <property type="entry name" value="CAP_dom"/>
</dbReference>
<dbReference type="CDD" id="cd05382">
    <property type="entry name" value="CAP_GAPR1-like"/>
    <property type="match status" value="1"/>
</dbReference>
<feature type="domain" description="SCP" evidence="2">
    <location>
        <begin position="26"/>
        <end position="154"/>
    </location>
</feature>
<dbReference type="Gene3D" id="3.40.33.10">
    <property type="entry name" value="CAP"/>
    <property type="match status" value="1"/>
</dbReference>
<feature type="chain" id="PRO_5005327055" evidence="1">
    <location>
        <begin position="21"/>
        <end position="165"/>
    </location>
</feature>
<protein>
    <submittedName>
        <fullName evidence="4 5">SCP domain-containing protein</fullName>
    </submittedName>
</protein>
<feature type="signal peptide" evidence="1">
    <location>
        <begin position="1"/>
        <end position="20"/>
    </location>
</feature>
<evidence type="ECO:0000256" key="1">
    <source>
        <dbReference type="SAM" id="SignalP"/>
    </source>
</evidence>
<dbReference type="PROSITE" id="PS01009">
    <property type="entry name" value="CRISP_1"/>
    <property type="match status" value="1"/>
</dbReference>
<dbReference type="Proteomes" id="UP000035681">
    <property type="component" value="Unplaced"/>
</dbReference>
<evidence type="ECO:0000313" key="5">
    <source>
        <dbReference type="WBParaSite" id="TCONS_00008693.p1"/>
    </source>
</evidence>
<dbReference type="GO" id="GO:0005576">
    <property type="term" value="C:extracellular region"/>
    <property type="evidence" value="ECO:0007669"/>
    <property type="project" value="InterPro"/>
</dbReference>
<dbReference type="InterPro" id="IPR034113">
    <property type="entry name" value="SCP_GAPR1-like"/>
</dbReference>
<dbReference type="AlphaFoldDB" id="A0A0K0DVX1"/>
<keyword evidence="3" id="KW-1185">Reference proteome</keyword>
<dbReference type="PANTHER" id="PTHR10334">
    <property type="entry name" value="CYSTEINE-RICH SECRETORY PROTEIN-RELATED"/>
    <property type="match status" value="1"/>
</dbReference>
<reference evidence="4" key="1">
    <citation type="submission" date="2015-08" db="UniProtKB">
        <authorList>
            <consortium name="WormBaseParasite"/>
        </authorList>
    </citation>
    <scope>IDENTIFICATION</scope>
</reference>